<feature type="non-terminal residue" evidence="2">
    <location>
        <position position="155"/>
    </location>
</feature>
<dbReference type="AlphaFoldDB" id="A0A6A4GK52"/>
<feature type="non-terminal residue" evidence="2">
    <location>
        <position position="1"/>
    </location>
</feature>
<dbReference type="InterPro" id="IPR005162">
    <property type="entry name" value="Retrotrans_gag_dom"/>
</dbReference>
<feature type="domain" description="Retrotransposon gag" evidence="1">
    <location>
        <begin position="43"/>
        <end position="133"/>
    </location>
</feature>
<proteinExistence type="predicted"/>
<organism evidence="2 3">
    <name type="scientific">Gymnopus androsaceus JB14</name>
    <dbReference type="NCBI Taxonomy" id="1447944"/>
    <lineage>
        <taxon>Eukaryota</taxon>
        <taxon>Fungi</taxon>
        <taxon>Dikarya</taxon>
        <taxon>Basidiomycota</taxon>
        <taxon>Agaricomycotina</taxon>
        <taxon>Agaricomycetes</taxon>
        <taxon>Agaricomycetidae</taxon>
        <taxon>Agaricales</taxon>
        <taxon>Marasmiineae</taxon>
        <taxon>Omphalotaceae</taxon>
        <taxon>Gymnopus</taxon>
    </lineage>
</organism>
<gene>
    <name evidence="2" type="ORF">BT96DRAFT_749624</name>
</gene>
<accession>A0A6A4GK52</accession>
<dbReference type="Proteomes" id="UP000799118">
    <property type="component" value="Unassembled WGS sequence"/>
</dbReference>
<keyword evidence="3" id="KW-1185">Reference proteome</keyword>
<evidence type="ECO:0000259" key="1">
    <source>
        <dbReference type="Pfam" id="PF03732"/>
    </source>
</evidence>
<evidence type="ECO:0000313" key="3">
    <source>
        <dbReference type="Proteomes" id="UP000799118"/>
    </source>
</evidence>
<protein>
    <recommendedName>
        <fullName evidence="1">Retrotransposon gag domain-containing protein</fullName>
    </recommendedName>
</protein>
<evidence type="ECO:0000313" key="2">
    <source>
        <dbReference type="EMBL" id="KAE9386021.1"/>
    </source>
</evidence>
<dbReference type="EMBL" id="ML769921">
    <property type="protein sequence ID" value="KAE9386021.1"/>
    <property type="molecule type" value="Genomic_DNA"/>
</dbReference>
<name>A0A6A4GK52_9AGAR</name>
<reference evidence="2" key="1">
    <citation type="journal article" date="2019" name="Environ. Microbiol.">
        <title>Fungal ecological strategies reflected in gene transcription - a case study of two litter decomposers.</title>
        <authorList>
            <person name="Barbi F."/>
            <person name="Kohler A."/>
            <person name="Barry K."/>
            <person name="Baskaran P."/>
            <person name="Daum C."/>
            <person name="Fauchery L."/>
            <person name="Ihrmark K."/>
            <person name="Kuo A."/>
            <person name="LaButti K."/>
            <person name="Lipzen A."/>
            <person name="Morin E."/>
            <person name="Grigoriev I.V."/>
            <person name="Henrissat B."/>
            <person name="Lindahl B."/>
            <person name="Martin F."/>
        </authorList>
    </citation>
    <scope>NUCLEOTIDE SEQUENCE</scope>
    <source>
        <strain evidence="2">JB14</strain>
    </source>
</reference>
<dbReference type="OrthoDB" id="3267748at2759"/>
<dbReference type="Pfam" id="PF03732">
    <property type="entry name" value="Retrotrans_gag"/>
    <property type="match status" value="1"/>
</dbReference>
<sequence>IKPIAPNEYNGSVNAEEFMRFVRQTTRYIEDGNVPVHREVDIMSRYLTGKAYKFYERTCGDNPDNWTLDRFFIKLYDHIFPLSFRTNQRRKLRQCSQGKHKVLDYVGYFEDLCDTIGMIDPQEKVSLLWDGFNNYITSGLYNRNLHPERSTFEDV</sequence>